<proteinExistence type="predicted"/>
<dbReference type="InterPro" id="IPR036291">
    <property type="entry name" value="NAD(P)-bd_dom_sf"/>
</dbReference>
<protein>
    <submittedName>
        <fullName evidence="1">Uncharacterized protein</fullName>
    </submittedName>
</protein>
<dbReference type="RefSeq" id="WP_317057361.1">
    <property type="nucleotide sequence ID" value="NZ_CP146606.1"/>
</dbReference>
<reference evidence="1 2" key="1">
    <citation type="submission" date="2024-02" db="EMBL/GenBank/DDBJ databases">
        <title>Roseovarius strain W115 nov., isolated from a marine algae.</title>
        <authorList>
            <person name="Lee M.W."/>
            <person name="Lee J.K."/>
            <person name="Kim J.M."/>
            <person name="Choi D.G."/>
            <person name="Baek J.H."/>
            <person name="Bayburt H."/>
            <person name="Jung J.J."/>
            <person name="Han D.M."/>
            <person name="Jeon C.O."/>
        </authorList>
    </citation>
    <scope>NUCLEOTIDE SEQUENCE [LARGE SCALE GENOMIC DNA]</scope>
    <source>
        <strain evidence="1 2">W115</strain>
    </source>
</reference>
<organism evidence="1 2">
    <name type="scientific">Roseovarius rhodophyticola</name>
    <dbReference type="NCBI Taxonomy" id="3080827"/>
    <lineage>
        <taxon>Bacteria</taxon>
        <taxon>Pseudomonadati</taxon>
        <taxon>Pseudomonadota</taxon>
        <taxon>Alphaproteobacteria</taxon>
        <taxon>Rhodobacterales</taxon>
        <taxon>Roseobacteraceae</taxon>
        <taxon>Roseovarius</taxon>
    </lineage>
</organism>
<gene>
    <name evidence="1" type="ORF">RZS32_012805</name>
</gene>
<dbReference type="EMBL" id="CP146606">
    <property type="protein sequence ID" value="WYK17289.1"/>
    <property type="molecule type" value="Genomic_DNA"/>
</dbReference>
<name>A0ABZ2TDG3_9RHOB</name>
<dbReference type="SUPFAM" id="SSF51735">
    <property type="entry name" value="NAD(P)-binding Rossmann-fold domains"/>
    <property type="match status" value="1"/>
</dbReference>
<sequence>MAISVIRAPAVLGPGDSATYPLFSNLAKGILVAPGSARNFCFSIIDVADLSKLLVALAKVTTPVSERIAPYGHARLDWPSIAQSAQRTLNRPIRTLYIPPWLMKIAAHAVDFFARLSGKAQVISADKLGEVNAGDWIAEHPVENPVPLDETMRRCLAPFGNLNAKDA</sequence>
<keyword evidence="2" id="KW-1185">Reference proteome</keyword>
<evidence type="ECO:0000313" key="2">
    <source>
        <dbReference type="Proteomes" id="UP001281305"/>
    </source>
</evidence>
<dbReference type="Gene3D" id="3.40.50.720">
    <property type="entry name" value="NAD(P)-binding Rossmann-like Domain"/>
    <property type="match status" value="1"/>
</dbReference>
<accession>A0ABZ2TDG3</accession>
<dbReference type="Proteomes" id="UP001281305">
    <property type="component" value="Chromosome"/>
</dbReference>
<evidence type="ECO:0000313" key="1">
    <source>
        <dbReference type="EMBL" id="WYK17289.1"/>
    </source>
</evidence>